<evidence type="ECO:0000256" key="6">
    <source>
        <dbReference type="ARBA" id="ARBA00013150"/>
    </source>
</evidence>
<organism evidence="14 15">
    <name type="scientific">Candidatus Scatocola faecipullorum</name>
    <dbReference type="NCBI Taxonomy" id="2840917"/>
    <lineage>
        <taxon>Bacteria</taxon>
        <taxon>Pseudomonadati</taxon>
        <taxon>Pseudomonadota</taxon>
        <taxon>Alphaproteobacteria</taxon>
        <taxon>Rhodospirillales</taxon>
        <taxon>Rhodospirillaceae</taxon>
        <taxon>Rhodospirillaceae incertae sedis</taxon>
        <taxon>Candidatus Scatocola</taxon>
    </lineage>
</organism>
<dbReference type="PANTHER" id="PTHR43322">
    <property type="entry name" value="1-D-DEOXYXYLULOSE 5-PHOSPHATE SYNTHASE-RELATED"/>
    <property type="match status" value="1"/>
</dbReference>
<evidence type="ECO:0000256" key="1">
    <source>
        <dbReference type="ARBA" id="ARBA00001946"/>
    </source>
</evidence>
<dbReference type="EC" id="2.2.1.7" evidence="6"/>
<keyword evidence="11" id="KW-0786">Thiamine pyrophosphate</keyword>
<evidence type="ECO:0000256" key="9">
    <source>
        <dbReference type="ARBA" id="ARBA00022842"/>
    </source>
</evidence>
<dbReference type="InterPro" id="IPR033248">
    <property type="entry name" value="Transketolase_C"/>
</dbReference>
<dbReference type="SUPFAM" id="SSF52922">
    <property type="entry name" value="TK C-terminal domain-like"/>
    <property type="match status" value="1"/>
</dbReference>
<evidence type="ECO:0000256" key="11">
    <source>
        <dbReference type="ARBA" id="ARBA00023052"/>
    </source>
</evidence>
<dbReference type="NCBIfam" id="NF003933">
    <property type="entry name" value="PRK05444.2-2"/>
    <property type="match status" value="1"/>
</dbReference>
<evidence type="ECO:0000313" key="15">
    <source>
        <dbReference type="Proteomes" id="UP000824107"/>
    </source>
</evidence>
<keyword evidence="7 14" id="KW-0808">Transferase</keyword>
<dbReference type="EMBL" id="DVNC01000059">
    <property type="protein sequence ID" value="HIU54100.1"/>
    <property type="molecule type" value="Genomic_DNA"/>
</dbReference>
<comment type="similarity">
    <text evidence="4">Belongs to the transketolase family. DXPS subfamily.</text>
</comment>
<comment type="cofactor">
    <cofactor evidence="2">
        <name>thiamine diphosphate</name>
        <dbReference type="ChEBI" id="CHEBI:58937"/>
    </cofactor>
</comment>
<dbReference type="GO" id="GO:0016114">
    <property type="term" value="P:terpenoid biosynthetic process"/>
    <property type="evidence" value="ECO:0007669"/>
    <property type="project" value="InterPro"/>
</dbReference>
<dbReference type="AlphaFoldDB" id="A0A9D1M5B6"/>
<evidence type="ECO:0000256" key="3">
    <source>
        <dbReference type="ARBA" id="ARBA00004980"/>
    </source>
</evidence>
<dbReference type="GO" id="GO:0009228">
    <property type="term" value="P:thiamine biosynthetic process"/>
    <property type="evidence" value="ECO:0007669"/>
    <property type="project" value="UniProtKB-KW"/>
</dbReference>
<dbReference type="InterPro" id="IPR029061">
    <property type="entry name" value="THDP-binding"/>
</dbReference>
<evidence type="ECO:0000313" key="14">
    <source>
        <dbReference type="EMBL" id="HIU54100.1"/>
    </source>
</evidence>
<sequence>MSDYEVLNKINSPADVKKLNAAERKELAAEMRAAILNRVSKIGGHLGPNLGTVELAIALHTVFDSPKDKIILDVSHQSYPHKLLTGRRQGFQSDEHFRDISGYTNPQESEHDVFIVGHTSTSVSLAAGLAKARDMQGQKFNVVAVIGDGSLSGGEAFEGLDNAGEFKSNFIVIVNDNEMSIAENHGGLYGNLSALRASNGKAEDNYFKTLGFDYRYVADGNDVEALIAVLNEVKDSVRPVVVHVHTLKGKGYAPAEEHKEQFHWSLPFDLKTGQVTVNGGGKSYGEYVADYLEEQAVRNDKLAVINAATPGALMLRNFREKHPEKYFDVGIAEEHAVAFTSALAKGGMQPVALFFGGFIQRAYDQLSQDLCLNNSPAVLVIENCGITGMDATHLSIFDIPLMSNIPNLVYLAPSTVEELRRMLDWAMAQKDFPVALRTPATMPRNLQYAPKQPLELNKFEITKQGGKVALIGLGGMLALAEDVAGKLAEKGIEATIVNPRFITGLDEELLSGLVRNHDVVVTLEDGVVSGGFGEKIARFYGDKAVKVYNFGAAKEFTDRVPAEELYRRYELTPEQIVKKILPLDNA</sequence>
<reference evidence="14" key="2">
    <citation type="journal article" date="2021" name="PeerJ">
        <title>Extensive microbial diversity within the chicken gut microbiome revealed by metagenomics and culture.</title>
        <authorList>
            <person name="Gilroy R."/>
            <person name="Ravi A."/>
            <person name="Getino M."/>
            <person name="Pursley I."/>
            <person name="Horton D.L."/>
            <person name="Alikhan N.F."/>
            <person name="Baker D."/>
            <person name="Gharbi K."/>
            <person name="Hall N."/>
            <person name="Watson M."/>
            <person name="Adriaenssens E.M."/>
            <person name="Foster-Nyarko E."/>
            <person name="Jarju S."/>
            <person name="Secka A."/>
            <person name="Antonio M."/>
            <person name="Oren A."/>
            <person name="Chaudhuri R.R."/>
            <person name="La Ragione R."/>
            <person name="Hildebrand F."/>
            <person name="Pallen M.J."/>
        </authorList>
    </citation>
    <scope>NUCLEOTIDE SEQUENCE</scope>
    <source>
        <strain evidence="14">ChiW3-316</strain>
    </source>
</reference>
<protein>
    <recommendedName>
        <fullName evidence="6">1-deoxy-D-xylulose-5-phosphate synthase</fullName>
        <ecNumber evidence="6">2.2.1.7</ecNumber>
    </recommendedName>
</protein>
<comment type="caution">
    <text evidence="14">The sequence shown here is derived from an EMBL/GenBank/DDBJ whole genome shotgun (WGS) entry which is preliminary data.</text>
</comment>
<keyword evidence="12" id="KW-0414">Isoprene biosynthesis</keyword>
<dbReference type="Pfam" id="PF02780">
    <property type="entry name" value="Transketolase_C"/>
    <property type="match status" value="1"/>
</dbReference>
<dbReference type="CDD" id="cd07033">
    <property type="entry name" value="TPP_PYR_DXS_TK_like"/>
    <property type="match status" value="1"/>
</dbReference>
<dbReference type="InterPro" id="IPR049557">
    <property type="entry name" value="Transketolase_CS"/>
</dbReference>
<dbReference type="NCBIfam" id="NF008968">
    <property type="entry name" value="PRK12315.1"/>
    <property type="match status" value="1"/>
</dbReference>
<dbReference type="GO" id="GO:0008661">
    <property type="term" value="F:1-deoxy-D-xylulose-5-phosphate synthase activity"/>
    <property type="evidence" value="ECO:0007669"/>
    <property type="project" value="UniProtKB-EC"/>
</dbReference>
<evidence type="ECO:0000256" key="7">
    <source>
        <dbReference type="ARBA" id="ARBA00022679"/>
    </source>
</evidence>
<dbReference type="Pfam" id="PF13292">
    <property type="entry name" value="DXP_synthase_N"/>
    <property type="match status" value="2"/>
</dbReference>
<evidence type="ECO:0000256" key="2">
    <source>
        <dbReference type="ARBA" id="ARBA00001964"/>
    </source>
</evidence>
<dbReference type="PROSITE" id="PS00801">
    <property type="entry name" value="TRANSKETOLASE_1"/>
    <property type="match status" value="1"/>
</dbReference>
<evidence type="ECO:0000259" key="13">
    <source>
        <dbReference type="SMART" id="SM00861"/>
    </source>
</evidence>
<dbReference type="GO" id="GO:0005829">
    <property type="term" value="C:cytosol"/>
    <property type="evidence" value="ECO:0007669"/>
    <property type="project" value="TreeGrafter"/>
</dbReference>
<keyword evidence="10" id="KW-0784">Thiamine biosynthesis</keyword>
<dbReference type="Pfam" id="PF02779">
    <property type="entry name" value="Transket_pyr"/>
    <property type="match status" value="1"/>
</dbReference>
<feature type="domain" description="Transketolase-like pyrimidine-binding" evidence="13">
    <location>
        <begin position="282"/>
        <end position="445"/>
    </location>
</feature>
<evidence type="ECO:0000256" key="5">
    <source>
        <dbReference type="ARBA" id="ARBA00011738"/>
    </source>
</evidence>
<gene>
    <name evidence="14" type="ORF">IAD20_08495</name>
</gene>
<accession>A0A9D1M5B6</accession>
<name>A0A9D1M5B6_9PROT</name>
<reference evidence="14" key="1">
    <citation type="submission" date="2020-10" db="EMBL/GenBank/DDBJ databases">
        <authorList>
            <person name="Gilroy R."/>
        </authorList>
    </citation>
    <scope>NUCLEOTIDE SEQUENCE</scope>
    <source>
        <strain evidence="14">ChiW3-316</strain>
    </source>
</reference>
<comment type="cofactor">
    <cofactor evidence="1">
        <name>Mg(2+)</name>
        <dbReference type="ChEBI" id="CHEBI:18420"/>
    </cofactor>
</comment>
<dbReference type="GO" id="GO:0046872">
    <property type="term" value="F:metal ion binding"/>
    <property type="evidence" value="ECO:0007669"/>
    <property type="project" value="UniProtKB-KW"/>
</dbReference>
<dbReference type="SUPFAM" id="SSF52518">
    <property type="entry name" value="Thiamin diphosphate-binding fold (THDP-binding)"/>
    <property type="match status" value="2"/>
</dbReference>
<dbReference type="FunFam" id="3.40.50.970:FF:000010">
    <property type="entry name" value="1-deoxy-D-xylulose-5-phosphate synthase"/>
    <property type="match status" value="1"/>
</dbReference>
<evidence type="ECO:0000256" key="4">
    <source>
        <dbReference type="ARBA" id="ARBA00011081"/>
    </source>
</evidence>
<dbReference type="CDD" id="cd02007">
    <property type="entry name" value="TPP_DXS"/>
    <property type="match status" value="1"/>
</dbReference>
<comment type="subunit">
    <text evidence="5">Homodimer.</text>
</comment>
<evidence type="ECO:0000256" key="12">
    <source>
        <dbReference type="ARBA" id="ARBA00023229"/>
    </source>
</evidence>
<dbReference type="InterPro" id="IPR009014">
    <property type="entry name" value="Transketo_C/PFOR_II"/>
</dbReference>
<comment type="pathway">
    <text evidence="3">Metabolic intermediate biosynthesis; 1-deoxy-D-xylulose 5-phosphate biosynthesis; 1-deoxy-D-xylulose 5-phosphate from D-glyceraldehyde 3-phosphate and pyruvate: step 1/1.</text>
</comment>
<evidence type="ECO:0000256" key="10">
    <source>
        <dbReference type="ARBA" id="ARBA00022977"/>
    </source>
</evidence>
<dbReference type="InterPro" id="IPR005477">
    <property type="entry name" value="Dxylulose-5-P_synthase"/>
</dbReference>
<keyword evidence="9" id="KW-0460">Magnesium</keyword>
<dbReference type="SMART" id="SM00861">
    <property type="entry name" value="Transket_pyr"/>
    <property type="match status" value="1"/>
</dbReference>
<evidence type="ECO:0000256" key="8">
    <source>
        <dbReference type="ARBA" id="ARBA00022723"/>
    </source>
</evidence>
<dbReference type="GO" id="GO:0019288">
    <property type="term" value="P:isopentenyl diphosphate biosynthetic process, methylerythritol 4-phosphate pathway"/>
    <property type="evidence" value="ECO:0007669"/>
    <property type="project" value="TreeGrafter"/>
</dbReference>
<dbReference type="Gene3D" id="3.40.50.970">
    <property type="match status" value="2"/>
</dbReference>
<proteinExistence type="inferred from homology"/>
<dbReference type="Gene3D" id="3.40.50.920">
    <property type="match status" value="1"/>
</dbReference>
<keyword evidence="8" id="KW-0479">Metal-binding</keyword>
<dbReference type="PANTHER" id="PTHR43322:SF1">
    <property type="entry name" value="1-DEOXY-D-XYLULOSE-5-PHOSPHATE SYNTHASE"/>
    <property type="match status" value="1"/>
</dbReference>
<dbReference type="Proteomes" id="UP000824107">
    <property type="component" value="Unassembled WGS sequence"/>
</dbReference>
<dbReference type="InterPro" id="IPR005475">
    <property type="entry name" value="Transketolase-like_Pyr-bd"/>
</dbReference>